<dbReference type="AlphaFoldDB" id="A0A1T4R4T5"/>
<accession>A0A1T4R4T5</accession>
<keyword evidence="1" id="KW-0732">Signal</keyword>
<organism evidence="2 3">
    <name type="scientific">Treponema berlinense</name>
    <dbReference type="NCBI Taxonomy" id="225004"/>
    <lineage>
        <taxon>Bacteria</taxon>
        <taxon>Pseudomonadati</taxon>
        <taxon>Spirochaetota</taxon>
        <taxon>Spirochaetia</taxon>
        <taxon>Spirochaetales</taxon>
        <taxon>Treponemataceae</taxon>
        <taxon>Treponema</taxon>
    </lineage>
</organism>
<evidence type="ECO:0000313" key="2">
    <source>
        <dbReference type="EMBL" id="SKA10887.1"/>
    </source>
</evidence>
<proteinExistence type="predicted"/>
<reference evidence="2 3" key="1">
    <citation type="submission" date="2017-02" db="EMBL/GenBank/DDBJ databases">
        <authorList>
            <person name="Peterson S.W."/>
        </authorList>
    </citation>
    <scope>NUCLEOTIDE SEQUENCE [LARGE SCALE GENOMIC DNA]</scope>
    <source>
        <strain evidence="2 3">ATCC BAA-909</strain>
    </source>
</reference>
<dbReference type="OrthoDB" id="359031at2"/>
<evidence type="ECO:0008006" key="4">
    <source>
        <dbReference type="Google" id="ProtNLM"/>
    </source>
</evidence>
<protein>
    <recommendedName>
        <fullName evidence="4">Major outer membrane protein</fullName>
    </recommendedName>
</protein>
<dbReference type="GeneID" id="303368407"/>
<name>A0A1T4R4T5_9SPIR</name>
<feature type="signal peptide" evidence="1">
    <location>
        <begin position="1"/>
        <end position="20"/>
    </location>
</feature>
<feature type="chain" id="PRO_5012368789" description="Major outer membrane protein" evidence="1">
    <location>
        <begin position="21"/>
        <end position="360"/>
    </location>
</feature>
<sequence>MKKIVAAAAAGLILAGTAFADVSFSWKRTNIVGGTSKALDSVTRSDCLGLELSNDIAGVVFDWDIEEGSSDTSKLALDSYYGWMTFGLPVGNLQVTSGKWNGRYSDRVKSDAGDLDGKYYEAYKLGVINGVGAADSDNLTEGQMATVIAYTLADTLPGTLLVKAGIVKCDYGKYDSQSGFVAELGYRQDGLINVDVAIKNPSDKVTTIGAFVSPLMVENLRATVGFTMGNYDGDKEFGVDARARYAITEKTAVTGMFNYSSIAKELKASKSGDDLNAMWTMISVNHVAGDNIRFLATLQNTVRDFDADNGKNLTAFTPACEIQISEKALFTAAFDMRWDNKTPYAGVGDVSLPIYVTLSL</sequence>
<dbReference type="RefSeq" id="WP_078931913.1">
    <property type="nucleotide sequence ID" value="NZ_FUXC01000027.1"/>
</dbReference>
<evidence type="ECO:0000313" key="3">
    <source>
        <dbReference type="Proteomes" id="UP000190395"/>
    </source>
</evidence>
<dbReference type="Proteomes" id="UP000190395">
    <property type="component" value="Unassembled WGS sequence"/>
</dbReference>
<gene>
    <name evidence="2" type="ORF">SAMN02745152_02211</name>
</gene>
<evidence type="ECO:0000256" key="1">
    <source>
        <dbReference type="SAM" id="SignalP"/>
    </source>
</evidence>
<dbReference type="EMBL" id="FUXC01000027">
    <property type="protein sequence ID" value="SKA10887.1"/>
    <property type="molecule type" value="Genomic_DNA"/>
</dbReference>
<keyword evidence="3" id="KW-1185">Reference proteome</keyword>